<evidence type="ECO:0000313" key="1">
    <source>
        <dbReference type="EMBL" id="SAL73124.1"/>
    </source>
</evidence>
<evidence type="ECO:0000313" key="2">
    <source>
        <dbReference type="Proteomes" id="UP000054683"/>
    </source>
</evidence>
<accession>A0A158JVY6</accession>
<dbReference type="EMBL" id="FCOK02000129">
    <property type="protein sequence ID" value="SAL73124.1"/>
    <property type="molecule type" value="Genomic_DNA"/>
</dbReference>
<gene>
    <name evidence="1" type="ORF">AWB69_08926</name>
</gene>
<protein>
    <submittedName>
        <fullName evidence="1">Uncharacterized protein</fullName>
    </submittedName>
</protein>
<name>A0A158JVY6_9BURK</name>
<sequence>MALSAAILLYIVSVLLLPVLGSRQAATLVLLAVWGWHTARSQSRCRSGRGKAARDSKLFENTYTDIIVSTFRRSSAKHFQES</sequence>
<organism evidence="1 2">
    <name type="scientific">Caballeronia udeis</name>
    <dbReference type="NCBI Taxonomy" id="1232866"/>
    <lineage>
        <taxon>Bacteria</taxon>
        <taxon>Pseudomonadati</taxon>
        <taxon>Pseudomonadota</taxon>
        <taxon>Betaproteobacteria</taxon>
        <taxon>Burkholderiales</taxon>
        <taxon>Burkholderiaceae</taxon>
        <taxon>Caballeronia</taxon>
    </lineage>
</organism>
<reference evidence="1 2" key="1">
    <citation type="submission" date="2016-01" db="EMBL/GenBank/DDBJ databases">
        <authorList>
            <person name="Oliw E.H."/>
        </authorList>
    </citation>
    <scope>NUCLEOTIDE SEQUENCE [LARGE SCALE GENOMIC DNA]</scope>
    <source>
        <strain evidence="1">LMG 27134</strain>
    </source>
</reference>
<proteinExistence type="predicted"/>
<dbReference type="Proteomes" id="UP000054683">
    <property type="component" value="Unassembled WGS sequence"/>
</dbReference>
<dbReference type="AlphaFoldDB" id="A0A158JVY6"/>